<dbReference type="InterPro" id="IPR050879">
    <property type="entry name" value="Acyltransferase_3"/>
</dbReference>
<comment type="caution">
    <text evidence="3">The sequence shown here is derived from an EMBL/GenBank/DDBJ whole genome shotgun (WGS) entry which is preliminary data.</text>
</comment>
<feature type="transmembrane region" description="Helical" evidence="1">
    <location>
        <begin position="58"/>
        <end position="74"/>
    </location>
</feature>
<dbReference type="PANTHER" id="PTHR23028:SF53">
    <property type="entry name" value="ACYL_TRANSF_3 DOMAIN-CONTAINING PROTEIN"/>
    <property type="match status" value="1"/>
</dbReference>
<feature type="transmembrane region" description="Helical" evidence="1">
    <location>
        <begin position="95"/>
        <end position="118"/>
    </location>
</feature>
<dbReference type="GO" id="GO:0016020">
    <property type="term" value="C:membrane"/>
    <property type="evidence" value="ECO:0007669"/>
    <property type="project" value="TreeGrafter"/>
</dbReference>
<gene>
    <name evidence="3" type="ORF">F4827_003815</name>
</gene>
<dbReference type="AlphaFoldDB" id="A0A7W9U1A4"/>
<dbReference type="Pfam" id="PF01757">
    <property type="entry name" value="Acyl_transf_3"/>
    <property type="match status" value="1"/>
</dbReference>
<feature type="transmembrane region" description="Helical" evidence="1">
    <location>
        <begin position="175"/>
        <end position="192"/>
    </location>
</feature>
<feature type="transmembrane region" description="Helical" evidence="1">
    <location>
        <begin position="144"/>
        <end position="163"/>
    </location>
</feature>
<feature type="domain" description="Acyltransferase 3" evidence="2">
    <location>
        <begin position="18"/>
        <end position="327"/>
    </location>
</feature>
<evidence type="ECO:0000313" key="3">
    <source>
        <dbReference type="EMBL" id="MBB6103960.1"/>
    </source>
</evidence>
<keyword evidence="1" id="KW-0472">Membrane</keyword>
<feature type="transmembrane region" description="Helical" evidence="1">
    <location>
        <begin position="198"/>
        <end position="220"/>
    </location>
</feature>
<dbReference type="PANTHER" id="PTHR23028">
    <property type="entry name" value="ACETYLTRANSFERASE"/>
    <property type="match status" value="1"/>
</dbReference>
<dbReference type="GO" id="GO:0000271">
    <property type="term" value="P:polysaccharide biosynthetic process"/>
    <property type="evidence" value="ECO:0007669"/>
    <property type="project" value="TreeGrafter"/>
</dbReference>
<evidence type="ECO:0000313" key="4">
    <source>
        <dbReference type="Proteomes" id="UP000571554"/>
    </source>
</evidence>
<feature type="transmembrane region" description="Helical" evidence="1">
    <location>
        <begin position="337"/>
        <end position="359"/>
    </location>
</feature>
<dbReference type="Proteomes" id="UP000571554">
    <property type="component" value="Unassembled WGS sequence"/>
</dbReference>
<evidence type="ECO:0000259" key="2">
    <source>
        <dbReference type="Pfam" id="PF01757"/>
    </source>
</evidence>
<feature type="transmembrane region" description="Helical" evidence="1">
    <location>
        <begin position="240"/>
        <end position="258"/>
    </location>
</feature>
<organism evidence="3 4">
    <name type="scientific">Paraburkholderia bannensis</name>
    <dbReference type="NCBI Taxonomy" id="765414"/>
    <lineage>
        <taxon>Bacteria</taxon>
        <taxon>Pseudomonadati</taxon>
        <taxon>Pseudomonadota</taxon>
        <taxon>Betaproteobacteria</taxon>
        <taxon>Burkholderiales</taxon>
        <taxon>Burkholderiaceae</taxon>
        <taxon>Paraburkholderia</taxon>
    </lineage>
</organism>
<reference evidence="3 4" key="1">
    <citation type="submission" date="2020-08" db="EMBL/GenBank/DDBJ databases">
        <title>Above-ground endophytic microbial communities from plants in different locations in the United States.</title>
        <authorList>
            <person name="Frank C."/>
        </authorList>
    </citation>
    <scope>NUCLEOTIDE SEQUENCE [LARGE SCALE GENOMIC DNA]</scope>
    <source>
        <strain evidence="3 4">WP4_2_2</strain>
    </source>
</reference>
<name>A0A7W9U1A4_9BURK</name>
<dbReference type="GO" id="GO:0016747">
    <property type="term" value="F:acyltransferase activity, transferring groups other than amino-acyl groups"/>
    <property type="evidence" value="ECO:0007669"/>
    <property type="project" value="InterPro"/>
</dbReference>
<keyword evidence="4" id="KW-1185">Reference proteome</keyword>
<evidence type="ECO:0000256" key="1">
    <source>
        <dbReference type="SAM" id="Phobius"/>
    </source>
</evidence>
<feature type="transmembrane region" description="Helical" evidence="1">
    <location>
        <begin position="305"/>
        <end position="325"/>
    </location>
</feature>
<dbReference type="RefSeq" id="WP_221303725.1">
    <property type="nucleotide sequence ID" value="NZ_JACHBW010000010.1"/>
</dbReference>
<dbReference type="EMBL" id="JACHBW010000010">
    <property type="protein sequence ID" value="MBB6103960.1"/>
    <property type="molecule type" value="Genomic_DNA"/>
</dbReference>
<accession>A0A7W9U1A4</accession>
<dbReference type="InterPro" id="IPR002656">
    <property type="entry name" value="Acyl_transf_3_dom"/>
</dbReference>
<keyword evidence="1" id="KW-1133">Transmembrane helix</keyword>
<feature type="transmembrane region" description="Helical" evidence="1">
    <location>
        <begin position="20"/>
        <end position="38"/>
    </location>
</feature>
<keyword evidence="1" id="KW-0812">Transmembrane</keyword>
<feature type="transmembrane region" description="Helical" evidence="1">
    <location>
        <begin position="264"/>
        <end position="284"/>
    </location>
</feature>
<protein>
    <submittedName>
        <fullName evidence="3">Peptidoglycan/LPS O-acetylase OafA/YrhL</fullName>
    </submittedName>
</protein>
<proteinExistence type="predicted"/>
<sequence>MIVTSSAQQHSTWTKVHLDAIRGAAALIVTLGHARGLFFSSLTGKTGFHELTIGDEAVMVFFVLSGYLVGGSVLRDMRAGTWNWSSYLTKRLVRLWVVLVPAVFIGVLIDSIGFHYLAGSGSIYSSPPGQIYVLPENGSQIRSIPVIAGNILFLQTIFVPTLGTNVTLWSLANEFWYYMLFPMGMLAFRYGTDTLSRLAYGVGIAVIAWLIGAHNSILFLTWLSGAAMSILPRRIPARQANRVASIAGLLFVMFFLGVKRLHLPLYLAELAVAVAVCALIYAVKCQTTPCTSQRYSRFADWSSKISYSLYLTHLPFLILGCALLHTPWQMSPMTPVLLAKFSLDCVAAIAWATLIYHLFESKTDAVRSAVISIMRKRLGSPS</sequence>